<feature type="region of interest" description="Disordered" evidence="1">
    <location>
        <begin position="211"/>
        <end position="233"/>
    </location>
</feature>
<dbReference type="VEuPathDB" id="FungiDB:EYZ11_012572"/>
<accession>A0A5M9MAG7</accession>
<organism evidence="2 3">
    <name type="scientific">Aspergillus tanneri</name>
    <dbReference type="NCBI Taxonomy" id="1220188"/>
    <lineage>
        <taxon>Eukaryota</taxon>
        <taxon>Fungi</taxon>
        <taxon>Dikarya</taxon>
        <taxon>Ascomycota</taxon>
        <taxon>Pezizomycotina</taxon>
        <taxon>Eurotiomycetes</taxon>
        <taxon>Eurotiomycetidae</taxon>
        <taxon>Eurotiales</taxon>
        <taxon>Aspergillaceae</taxon>
        <taxon>Aspergillus</taxon>
        <taxon>Aspergillus subgen. Circumdati</taxon>
    </lineage>
</organism>
<gene>
    <name evidence="2" type="ORF">ATNIH1004_011236</name>
</gene>
<feature type="region of interest" description="Disordered" evidence="1">
    <location>
        <begin position="87"/>
        <end position="150"/>
    </location>
</feature>
<comment type="caution">
    <text evidence="2">The sequence shown here is derived from an EMBL/GenBank/DDBJ whole genome shotgun (WGS) entry which is preliminary data.</text>
</comment>
<reference evidence="2 3" key="1">
    <citation type="submission" date="2019-08" db="EMBL/GenBank/DDBJ databases">
        <title>The genome sequence of a newly discovered highly antifungal drug resistant Aspergillus species, Aspergillus tanneri NIH 1004.</title>
        <authorList>
            <person name="Mounaud S."/>
            <person name="Singh I."/>
            <person name="Joardar V."/>
            <person name="Pakala S."/>
            <person name="Pakala S."/>
            <person name="Venepally P."/>
            <person name="Chung J.K."/>
            <person name="Losada L."/>
            <person name="Nierman W.C."/>
        </authorList>
    </citation>
    <scope>NUCLEOTIDE SEQUENCE [LARGE SCALE GENOMIC DNA]</scope>
    <source>
        <strain evidence="2 3">NIH1004</strain>
    </source>
</reference>
<dbReference type="GeneID" id="54333937"/>
<protein>
    <submittedName>
        <fullName evidence="2">Uncharacterized protein</fullName>
    </submittedName>
</protein>
<feature type="region of interest" description="Disordered" evidence="1">
    <location>
        <begin position="433"/>
        <end position="452"/>
    </location>
</feature>
<evidence type="ECO:0000256" key="1">
    <source>
        <dbReference type="SAM" id="MobiDB-lite"/>
    </source>
</evidence>
<feature type="compositionally biased region" description="Basic and acidic residues" evidence="1">
    <location>
        <begin position="19"/>
        <end position="31"/>
    </location>
</feature>
<proteinExistence type="predicted"/>
<evidence type="ECO:0000313" key="2">
    <source>
        <dbReference type="EMBL" id="KAA8642294.1"/>
    </source>
</evidence>
<dbReference type="AlphaFoldDB" id="A0A5M9MAG7"/>
<feature type="region of interest" description="Disordered" evidence="1">
    <location>
        <begin position="1"/>
        <end position="31"/>
    </location>
</feature>
<name>A0A5M9MAG7_9EURO</name>
<sequence>MAAGNAFTTYGTVPLPGAHDSKAEPLRRHQEEICDQSRVRHWLEADTSHVKDLGDMPIRNMPTQGNVMGESIQYWPQEFSSLNSQENISLQPSPHETQRSPALGTRDPSMQDESEAFISDYRHDQTTTATLESDRMTKGETPDSSGATLGLIHPVDQPSSLYIANRNMTSFTMSKMESETTPICFPPRISHHDCMPETMSEAVVVQKPGWTTDSSGTVPPFHRSPEGGSVDTTDNSFTPIDTVCSPTSPLPWSTFGIQPSLDMQRQSICTAGAEIPNVNEQNGRTDGSFDQTAAADDSLYGLTLLGNDIHCYTQTSVQLDSSCRPDYADIVPNREPLGMNREQQPFTLATDAFAYHEYLYRLNQLTHPKFTMDGGHLCQQLLGNRSFSCHSEKRNAFLIECKRRGLSYKDIKRLGGFKEAESTLRGRFRTLTKSKEQRVRKPQWQEKDVSNS</sequence>
<feature type="compositionally biased region" description="Basic and acidic residues" evidence="1">
    <location>
        <begin position="132"/>
        <end position="141"/>
    </location>
</feature>
<evidence type="ECO:0000313" key="3">
    <source>
        <dbReference type="Proteomes" id="UP000324241"/>
    </source>
</evidence>
<dbReference type="EMBL" id="QUQM01000008">
    <property type="protein sequence ID" value="KAA8642294.1"/>
    <property type="molecule type" value="Genomic_DNA"/>
</dbReference>
<feature type="compositionally biased region" description="Polar residues" evidence="1">
    <location>
        <begin position="1"/>
        <end position="11"/>
    </location>
</feature>
<dbReference type="Proteomes" id="UP000324241">
    <property type="component" value="Unassembled WGS sequence"/>
</dbReference>
<dbReference type="OrthoDB" id="3439209at2759"/>
<dbReference type="RefSeq" id="XP_033421656.1">
    <property type="nucleotide sequence ID" value="XM_033575801.1"/>
</dbReference>